<proteinExistence type="predicted"/>
<dbReference type="Gene3D" id="3.10.100.10">
    <property type="entry name" value="Mannose-Binding Protein A, subunit A"/>
    <property type="match status" value="1"/>
</dbReference>
<dbReference type="SUPFAM" id="SSF56436">
    <property type="entry name" value="C-type lectin-like"/>
    <property type="match status" value="1"/>
</dbReference>
<dbReference type="Proteomes" id="UP000318571">
    <property type="component" value="Chromosome 4"/>
</dbReference>
<comment type="caution">
    <text evidence="3">The sequence shown here is derived from an EMBL/GenBank/DDBJ whole genome shotgun (WGS) entry which is preliminary data.</text>
</comment>
<feature type="region of interest" description="Disordered" evidence="1">
    <location>
        <begin position="1"/>
        <end position="24"/>
    </location>
</feature>
<evidence type="ECO:0000259" key="2">
    <source>
        <dbReference type="PROSITE" id="PS50041"/>
    </source>
</evidence>
<organism evidence="3 4">
    <name type="scientific">Tigriopus californicus</name>
    <name type="common">Marine copepod</name>
    <dbReference type="NCBI Taxonomy" id="6832"/>
    <lineage>
        <taxon>Eukaryota</taxon>
        <taxon>Metazoa</taxon>
        <taxon>Ecdysozoa</taxon>
        <taxon>Arthropoda</taxon>
        <taxon>Crustacea</taxon>
        <taxon>Multicrustacea</taxon>
        <taxon>Hexanauplia</taxon>
        <taxon>Copepoda</taxon>
        <taxon>Harpacticoida</taxon>
        <taxon>Harpacticidae</taxon>
        <taxon>Tigriopus</taxon>
    </lineage>
</organism>
<feature type="compositionally biased region" description="Low complexity" evidence="1">
    <location>
        <begin position="9"/>
        <end position="24"/>
    </location>
</feature>
<evidence type="ECO:0000313" key="4">
    <source>
        <dbReference type="Proteomes" id="UP000318571"/>
    </source>
</evidence>
<name>A0A553NPP6_TIGCA</name>
<reference evidence="3 4" key="1">
    <citation type="journal article" date="2018" name="Nat. Ecol. Evol.">
        <title>Genomic signatures of mitonuclear coevolution across populations of Tigriopus californicus.</title>
        <authorList>
            <person name="Barreto F.S."/>
            <person name="Watson E.T."/>
            <person name="Lima T.G."/>
            <person name="Willett C.S."/>
            <person name="Edmands S."/>
            <person name="Li W."/>
            <person name="Burton R.S."/>
        </authorList>
    </citation>
    <scope>NUCLEOTIDE SEQUENCE [LARGE SCALE GENOMIC DNA]</scope>
    <source>
        <strain evidence="3 4">San Diego</strain>
    </source>
</reference>
<dbReference type="InterPro" id="IPR001304">
    <property type="entry name" value="C-type_lectin-like"/>
</dbReference>
<evidence type="ECO:0000256" key="1">
    <source>
        <dbReference type="SAM" id="MobiDB-lite"/>
    </source>
</evidence>
<dbReference type="STRING" id="6832.A0A553NPP6"/>
<dbReference type="EMBL" id="VCGU01000011">
    <property type="protein sequence ID" value="TRY67404.1"/>
    <property type="molecule type" value="Genomic_DNA"/>
</dbReference>
<evidence type="ECO:0000313" key="3">
    <source>
        <dbReference type="EMBL" id="TRY67404.1"/>
    </source>
</evidence>
<dbReference type="InterPro" id="IPR016187">
    <property type="entry name" value="CTDL_fold"/>
</dbReference>
<gene>
    <name evidence="3" type="ORF">TCAL_16940</name>
</gene>
<dbReference type="PROSITE" id="PS50041">
    <property type="entry name" value="C_TYPE_LECTIN_2"/>
    <property type="match status" value="1"/>
</dbReference>
<dbReference type="InterPro" id="IPR016186">
    <property type="entry name" value="C-type_lectin-like/link_sf"/>
</dbReference>
<keyword evidence="4" id="KW-1185">Reference proteome</keyword>
<accession>A0A553NPP6</accession>
<sequence length="286" mass="32214">MGNGAADPSTSHLSQLPRSSSSSSPWFVTRDFSEDPWILHDTSSPVFLRLFDETLSWVEAEEVCQRHFGHLVRDGNGNEAFVHDFLSSLDISNEIWIGLYQNSPFERFQWSDDLTSSFSAPPPNFVDERTPIPPSSSVWPDFSEESDLGMCVSVNPSSGYRWNTRFCNGPDKAVFVCQPSTLQPESPASSSSMGVSPSRVGSNPSNLFHPVFQDISYFPHNDSVQVRFQCRSKNARINGTVQLKTCSFEGTSTPFKRFGKTILVQKEMRIALHTMNVYQVQKTFRY</sequence>
<feature type="domain" description="C-type lectin" evidence="2">
    <location>
        <begin position="50"/>
        <end position="168"/>
    </location>
</feature>
<dbReference type="CDD" id="cd00037">
    <property type="entry name" value="CLECT"/>
    <property type="match status" value="1"/>
</dbReference>
<dbReference type="Pfam" id="PF00059">
    <property type="entry name" value="Lectin_C"/>
    <property type="match status" value="1"/>
</dbReference>
<dbReference type="SMART" id="SM00034">
    <property type="entry name" value="CLECT"/>
    <property type="match status" value="1"/>
</dbReference>
<protein>
    <recommendedName>
        <fullName evidence="2">C-type lectin domain-containing protein</fullName>
    </recommendedName>
</protein>
<dbReference type="AlphaFoldDB" id="A0A553NPP6"/>